<evidence type="ECO:0000256" key="2">
    <source>
        <dbReference type="SAM" id="Phobius"/>
    </source>
</evidence>
<name>A0A813KKR4_POLGL</name>
<accession>A0A813KKR4</accession>
<comment type="caution">
    <text evidence="3">The sequence shown here is derived from an EMBL/GenBank/DDBJ whole genome shotgun (WGS) entry which is preliminary data.</text>
</comment>
<evidence type="ECO:0000313" key="3">
    <source>
        <dbReference type="EMBL" id="CAE8702732.1"/>
    </source>
</evidence>
<protein>
    <submittedName>
        <fullName evidence="3">Uncharacterized protein</fullName>
    </submittedName>
</protein>
<keyword evidence="2" id="KW-0472">Membrane</keyword>
<dbReference type="EMBL" id="CAJNNW010030196">
    <property type="protein sequence ID" value="CAE8702732.1"/>
    <property type="molecule type" value="Genomic_DNA"/>
</dbReference>
<feature type="transmembrane region" description="Helical" evidence="2">
    <location>
        <begin position="48"/>
        <end position="68"/>
    </location>
</feature>
<keyword evidence="2" id="KW-1133">Transmembrane helix</keyword>
<sequence>MNCLGLRPHVAGAALAHSLQPPATFGPQKRSSLRRTPRRSAASDLPDGAIAALTATATALLASAAAVFRRASLKRRERRADAAANLLSEMLRPFQSPRPSMQVHALPGTSVGAEIRGIDLGLPVPPDDQVAPVKQQGRVLYIYLFIF</sequence>
<gene>
    <name evidence="3" type="ORF">PGLA2088_LOCUS32569</name>
</gene>
<proteinExistence type="predicted"/>
<feature type="region of interest" description="Disordered" evidence="1">
    <location>
        <begin position="20"/>
        <end position="43"/>
    </location>
</feature>
<keyword evidence="2" id="KW-0812">Transmembrane</keyword>
<reference evidence="3" key="1">
    <citation type="submission" date="2021-02" db="EMBL/GenBank/DDBJ databases">
        <authorList>
            <person name="Dougan E. K."/>
            <person name="Rhodes N."/>
            <person name="Thang M."/>
            <person name="Chan C."/>
        </authorList>
    </citation>
    <scope>NUCLEOTIDE SEQUENCE</scope>
</reference>
<dbReference type="AlphaFoldDB" id="A0A813KKR4"/>
<evidence type="ECO:0000256" key="1">
    <source>
        <dbReference type="SAM" id="MobiDB-lite"/>
    </source>
</evidence>
<organism evidence="3 4">
    <name type="scientific">Polarella glacialis</name>
    <name type="common">Dinoflagellate</name>
    <dbReference type="NCBI Taxonomy" id="89957"/>
    <lineage>
        <taxon>Eukaryota</taxon>
        <taxon>Sar</taxon>
        <taxon>Alveolata</taxon>
        <taxon>Dinophyceae</taxon>
        <taxon>Suessiales</taxon>
        <taxon>Suessiaceae</taxon>
        <taxon>Polarella</taxon>
    </lineage>
</organism>
<dbReference type="Proteomes" id="UP000626109">
    <property type="component" value="Unassembled WGS sequence"/>
</dbReference>
<evidence type="ECO:0000313" key="4">
    <source>
        <dbReference type="Proteomes" id="UP000626109"/>
    </source>
</evidence>